<evidence type="ECO:0000313" key="2">
    <source>
        <dbReference type="EMBL" id="CAI6361168.1"/>
    </source>
</evidence>
<gene>
    <name evidence="2" type="ORF">MEUPH1_LOCUS16379</name>
</gene>
<dbReference type="AlphaFoldDB" id="A0AAV0WZL0"/>
<protein>
    <recommendedName>
        <fullName evidence="1">Reverse transcriptase domain-containing protein</fullName>
    </recommendedName>
</protein>
<feature type="domain" description="Reverse transcriptase" evidence="1">
    <location>
        <begin position="144"/>
        <end position="410"/>
    </location>
</feature>
<comment type="caution">
    <text evidence="2">The sequence shown here is derived from an EMBL/GenBank/DDBJ whole genome shotgun (WGS) entry which is preliminary data.</text>
</comment>
<dbReference type="GO" id="GO:0071897">
    <property type="term" value="P:DNA biosynthetic process"/>
    <property type="evidence" value="ECO:0007669"/>
    <property type="project" value="UniProtKB-ARBA"/>
</dbReference>
<dbReference type="CDD" id="cd01650">
    <property type="entry name" value="RT_nLTR_like"/>
    <property type="match status" value="1"/>
</dbReference>
<proteinExistence type="predicted"/>
<dbReference type="SUPFAM" id="SSF56672">
    <property type="entry name" value="DNA/RNA polymerases"/>
    <property type="match status" value="1"/>
</dbReference>
<evidence type="ECO:0000313" key="3">
    <source>
        <dbReference type="Proteomes" id="UP001160148"/>
    </source>
</evidence>
<dbReference type="Pfam" id="PF00078">
    <property type="entry name" value="RVT_1"/>
    <property type="match status" value="1"/>
</dbReference>
<sequence>MLAKIKANVWQNHLMKLTPKDGSLWRETKQILRYKSPNLPIKKSDGSLAISDFEKAELFKEHLSQTFQPHSEIIDNENMNTVETFLNASLPLTLPVKSFTPNDVKYAILKYSLNKSPGYDRITAEVARSLPTRAIVHITHIFNASLRLSYFPLLWKFSTIILFPKPNKPPDIPSSHRPISLLPFFAKILERLILKRIIPIITQKNILPNTQFGFRASHSTTHQVHRVVDAISYSLEKKLYCNCVFLDIAQAFDRVWHDGLLYKLKKFLPPTYYLLIKSYLTDRFFQVRHGSALSDLASINAGVPQGGILSPILYNIFASDQPITPNTSVADFADDKALISINNNPILASINLQTHLNAMEKWFTKWRFKVNQNKSVHTTFTLRHTPCPGVVLYGIPIPYSPKIKYLGLTLDQRLTWAHHIRTKRLALNHRLRLLKPLLSNNNHTSLKTKLLIYKTLLKPLWTYGLQLWGNAKKTNILKIQTFQNIVLRKLTNAPPYVSNHTLHTDLKLNKINDEAKIFYKRFYYRLNNHPNQLIKNLATPTIPGNPPRRLKRKWCRDLLN</sequence>
<dbReference type="EMBL" id="CARXXK010000003">
    <property type="protein sequence ID" value="CAI6361168.1"/>
    <property type="molecule type" value="Genomic_DNA"/>
</dbReference>
<name>A0AAV0WZL0_9HEMI</name>
<dbReference type="PANTHER" id="PTHR19446">
    <property type="entry name" value="REVERSE TRANSCRIPTASES"/>
    <property type="match status" value="1"/>
</dbReference>
<dbReference type="InterPro" id="IPR043502">
    <property type="entry name" value="DNA/RNA_pol_sf"/>
</dbReference>
<keyword evidence="3" id="KW-1185">Reference proteome</keyword>
<dbReference type="Proteomes" id="UP001160148">
    <property type="component" value="Unassembled WGS sequence"/>
</dbReference>
<reference evidence="2 3" key="1">
    <citation type="submission" date="2023-01" db="EMBL/GenBank/DDBJ databases">
        <authorList>
            <person name="Whitehead M."/>
        </authorList>
    </citation>
    <scope>NUCLEOTIDE SEQUENCE [LARGE SCALE GENOMIC DNA]</scope>
</reference>
<dbReference type="InterPro" id="IPR000477">
    <property type="entry name" value="RT_dom"/>
</dbReference>
<accession>A0AAV0WZL0</accession>
<evidence type="ECO:0000259" key="1">
    <source>
        <dbReference type="PROSITE" id="PS50878"/>
    </source>
</evidence>
<dbReference type="PROSITE" id="PS50878">
    <property type="entry name" value="RT_POL"/>
    <property type="match status" value="1"/>
</dbReference>
<organism evidence="2 3">
    <name type="scientific">Macrosiphum euphorbiae</name>
    <name type="common">potato aphid</name>
    <dbReference type="NCBI Taxonomy" id="13131"/>
    <lineage>
        <taxon>Eukaryota</taxon>
        <taxon>Metazoa</taxon>
        <taxon>Ecdysozoa</taxon>
        <taxon>Arthropoda</taxon>
        <taxon>Hexapoda</taxon>
        <taxon>Insecta</taxon>
        <taxon>Pterygota</taxon>
        <taxon>Neoptera</taxon>
        <taxon>Paraneoptera</taxon>
        <taxon>Hemiptera</taxon>
        <taxon>Sternorrhyncha</taxon>
        <taxon>Aphidomorpha</taxon>
        <taxon>Aphidoidea</taxon>
        <taxon>Aphididae</taxon>
        <taxon>Macrosiphini</taxon>
        <taxon>Macrosiphum</taxon>
    </lineage>
</organism>